<dbReference type="SUPFAM" id="SSF88659">
    <property type="entry name" value="Sigma3 and sigma4 domains of RNA polymerase sigma factors"/>
    <property type="match status" value="1"/>
</dbReference>
<dbReference type="InterPro" id="IPR036388">
    <property type="entry name" value="WH-like_DNA-bd_sf"/>
</dbReference>
<accession>A0A7I9V574</accession>
<reference evidence="11" key="1">
    <citation type="submission" date="2019-06" db="EMBL/GenBank/DDBJ databases">
        <title>Gordonia isolated from sludge of a wastewater treatment plant.</title>
        <authorList>
            <person name="Tamura T."/>
            <person name="Aoyama K."/>
            <person name="Kang Y."/>
            <person name="Saito S."/>
            <person name="Akiyama N."/>
            <person name="Yazawa K."/>
            <person name="Gonoi T."/>
            <person name="Mikami Y."/>
        </authorList>
    </citation>
    <scope>NUCLEOTIDE SEQUENCE [LARGE SCALE GENOMIC DNA]</scope>
    <source>
        <strain evidence="11">NBRC 107696</strain>
    </source>
</reference>
<dbReference type="InterPro" id="IPR039425">
    <property type="entry name" value="RNA_pol_sigma-70-like"/>
</dbReference>
<evidence type="ECO:0000256" key="4">
    <source>
        <dbReference type="ARBA" id="ARBA00023125"/>
    </source>
</evidence>
<dbReference type="NCBIfam" id="TIGR02937">
    <property type="entry name" value="sigma70-ECF"/>
    <property type="match status" value="1"/>
</dbReference>
<protein>
    <recommendedName>
        <fullName evidence="12">RNA polymerase sigma factor</fullName>
    </recommendedName>
</protein>
<keyword evidence="5" id="KW-0804">Transcription</keyword>
<evidence type="ECO:0000259" key="9">
    <source>
        <dbReference type="Pfam" id="PF08281"/>
    </source>
</evidence>
<dbReference type="InterPro" id="IPR007627">
    <property type="entry name" value="RNA_pol_sigma70_r2"/>
</dbReference>
<dbReference type="PANTHER" id="PTHR43133">
    <property type="entry name" value="RNA POLYMERASE ECF-TYPE SIGMA FACTO"/>
    <property type="match status" value="1"/>
</dbReference>
<evidence type="ECO:0000313" key="10">
    <source>
        <dbReference type="EMBL" id="GEE00332.1"/>
    </source>
</evidence>
<dbReference type="GO" id="GO:0003677">
    <property type="term" value="F:DNA binding"/>
    <property type="evidence" value="ECO:0007669"/>
    <property type="project" value="UniProtKB-KW"/>
</dbReference>
<dbReference type="Pfam" id="PF04542">
    <property type="entry name" value="Sigma70_r2"/>
    <property type="match status" value="1"/>
</dbReference>
<keyword evidence="11" id="KW-1185">Reference proteome</keyword>
<comment type="caution">
    <text evidence="10">The sequence shown here is derived from an EMBL/GenBank/DDBJ whole genome shotgun (WGS) entry which is preliminary data.</text>
</comment>
<dbReference type="AlphaFoldDB" id="A0A7I9V574"/>
<dbReference type="GO" id="GO:0006352">
    <property type="term" value="P:DNA-templated transcription initiation"/>
    <property type="evidence" value="ECO:0007669"/>
    <property type="project" value="InterPro"/>
</dbReference>
<dbReference type="SUPFAM" id="SSF88946">
    <property type="entry name" value="Sigma2 domain of RNA polymerase sigma factors"/>
    <property type="match status" value="1"/>
</dbReference>
<dbReference type="CDD" id="cd06171">
    <property type="entry name" value="Sigma70_r4"/>
    <property type="match status" value="1"/>
</dbReference>
<feature type="region of interest" description="Disordered" evidence="6">
    <location>
        <begin position="268"/>
        <end position="299"/>
    </location>
</feature>
<dbReference type="Gene3D" id="1.10.10.10">
    <property type="entry name" value="Winged helix-like DNA-binding domain superfamily/Winged helix DNA-binding domain"/>
    <property type="match status" value="1"/>
</dbReference>
<dbReference type="GO" id="GO:0016987">
    <property type="term" value="F:sigma factor activity"/>
    <property type="evidence" value="ECO:0007669"/>
    <property type="project" value="UniProtKB-KW"/>
</dbReference>
<evidence type="ECO:0000256" key="6">
    <source>
        <dbReference type="SAM" id="MobiDB-lite"/>
    </source>
</evidence>
<proteinExistence type="inferred from homology"/>
<dbReference type="Pfam" id="PF08281">
    <property type="entry name" value="Sigma70_r4_2"/>
    <property type="match status" value="1"/>
</dbReference>
<dbReference type="InterPro" id="IPR013324">
    <property type="entry name" value="RNA_pol_sigma_r3/r4-like"/>
</dbReference>
<keyword evidence="2" id="KW-0805">Transcription regulation</keyword>
<dbReference type="InterPro" id="IPR013249">
    <property type="entry name" value="RNA_pol_sigma70_r4_t2"/>
</dbReference>
<keyword evidence="3" id="KW-0731">Sigma factor</keyword>
<evidence type="ECO:0000256" key="2">
    <source>
        <dbReference type="ARBA" id="ARBA00023015"/>
    </source>
</evidence>
<keyword evidence="7" id="KW-1133">Transmembrane helix</keyword>
<dbReference type="Gene3D" id="1.10.1740.10">
    <property type="match status" value="1"/>
</dbReference>
<keyword evidence="4" id="KW-0238">DNA-binding</keyword>
<feature type="compositionally biased region" description="Low complexity" evidence="6">
    <location>
        <begin position="392"/>
        <end position="408"/>
    </location>
</feature>
<evidence type="ECO:0000313" key="11">
    <source>
        <dbReference type="Proteomes" id="UP000444960"/>
    </source>
</evidence>
<keyword evidence="7" id="KW-0812">Transmembrane</keyword>
<keyword evidence="7" id="KW-0472">Membrane</keyword>
<feature type="region of interest" description="Disordered" evidence="6">
    <location>
        <begin position="343"/>
        <end position="434"/>
    </location>
</feature>
<comment type="similarity">
    <text evidence="1">Belongs to the sigma-70 factor family. ECF subfamily.</text>
</comment>
<dbReference type="InterPro" id="IPR014284">
    <property type="entry name" value="RNA_pol_sigma-70_dom"/>
</dbReference>
<feature type="domain" description="RNA polymerase sigma factor 70 region 4 type 2" evidence="9">
    <location>
        <begin position="128"/>
        <end position="178"/>
    </location>
</feature>
<feature type="compositionally biased region" description="Low complexity" evidence="6">
    <location>
        <begin position="347"/>
        <end position="366"/>
    </location>
</feature>
<dbReference type="RefSeq" id="WP_161894241.1">
    <property type="nucleotide sequence ID" value="NZ_BJOV01000002.1"/>
</dbReference>
<dbReference type="InterPro" id="IPR013325">
    <property type="entry name" value="RNA_pol_sigma_r2"/>
</dbReference>
<evidence type="ECO:0008006" key="12">
    <source>
        <dbReference type="Google" id="ProtNLM"/>
    </source>
</evidence>
<evidence type="ECO:0000256" key="7">
    <source>
        <dbReference type="SAM" id="Phobius"/>
    </source>
</evidence>
<organism evidence="10 11">
    <name type="scientific">Gordonia spumicola</name>
    <dbReference type="NCBI Taxonomy" id="589161"/>
    <lineage>
        <taxon>Bacteria</taxon>
        <taxon>Bacillati</taxon>
        <taxon>Actinomycetota</taxon>
        <taxon>Actinomycetes</taxon>
        <taxon>Mycobacteriales</taxon>
        <taxon>Gordoniaceae</taxon>
        <taxon>Gordonia</taxon>
    </lineage>
</organism>
<dbReference type="OrthoDB" id="8611574at2"/>
<gene>
    <name evidence="10" type="ORF">nbrc107696_07780</name>
</gene>
<evidence type="ECO:0000256" key="3">
    <source>
        <dbReference type="ARBA" id="ARBA00023082"/>
    </source>
</evidence>
<evidence type="ECO:0000256" key="5">
    <source>
        <dbReference type="ARBA" id="ARBA00023163"/>
    </source>
</evidence>
<dbReference type="EMBL" id="BJOV01000002">
    <property type="protein sequence ID" value="GEE00332.1"/>
    <property type="molecule type" value="Genomic_DNA"/>
</dbReference>
<evidence type="ECO:0000259" key="8">
    <source>
        <dbReference type="Pfam" id="PF04542"/>
    </source>
</evidence>
<feature type="transmembrane region" description="Helical" evidence="7">
    <location>
        <begin position="313"/>
        <end position="333"/>
    </location>
</feature>
<dbReference type="PANTHER" id="PTHR43133:SF8">
    <property type="entry name" value="RNA POLYMERASE SIGMA FACTOR HI_1459-RELATED"/>
    <property type="match status" value="1"/>
</dbReference>
<feature type="domain" description="RNA polymerase sigma-70 region 2" evidence="8">
    <location>
        <begin position="33"/>
        <end position="99"/>
    </location>
</feature>
<sequence>MYPSTARNPIPPSDAELVERLRNGEMAALEIVYDRYSSALATFAYSMLRSRERADDALHDAFVVATGRIGQLRDPSRLRPWLYAIVRSECLRGLRGSKRESALEEWHDPGTDDAAGDDLHRAEIASLVREAMGGLSPKDKEIVELSLRHDLDNSEIAAVLGVKASHVTALTSRARKSLEQSLGTLLVARAGGEGCTDLTELLAGWDGEYTPLWRKRIAKHIDGCPECTGERKRRFSPAAILVALPMLALPLGLRLRTMNDAQPGLVAYTQPLPDPVTGGGKPQSDAARNPSTSIDGTPAWDYPLADKSSPRMLWLPVAAVLLLLLIGGTWLVLGTDDTPTPAPVVDVGTSTGAPATPTTVASTQQAESRPNGEPQVDDPGPSSVESSDDSASESVESSAPEVSEPDSSVRIRIPVDPCRLGACDPVTPPSPIIH</sequence>
<name>A0A7I9V574_9ACTN</name>
<dbReference type="Proteomes" id="UP000444960">
    <property type="component" value="Unassembled WGS sequence"/>
</dbReference>
<evidence type="ECO:0000256" key="1">
    <source>
        <dbReference type="ARBA" id="ARBA00010641"/>
    </source>
</evidence>